<proteinExistence type="predicted"/>
<sequence length="408" mass="47311">MKGLLLGAGASFEVGMPLAYEFTNTFRSNILKRLDTKLFNIREGDPAREILIKSLLDKEKNYEDIIAHFERKCLDSKYYTPSLRGVLSQLIECAQSLLFEEQCLTKKILKLKLNDYYGFFKILESQGCLNIFSLNHDVVVEEVCDHYRIPYRDGFYKNNNNYKKIANFKTINHEMISAGKMNFFTASDFGVNLFKLHGAFDIFAVEDKKLFLKTSGSGDYIGSQIDEVKKVENENLRIMNINGIRTCNEITACDDDGQIQFLRRSLITGGYKYQNRFEQVVPIQLLEIFRDKLMDVSELIIIGYSFGDIHINECVKEWMRNGSRRIIIFDPFLEDVPHGFKNHKNKIEIVRGGFTDFSLSINSSKEDRNSKTLRDIITGIREKILELRIEHSSKDISNIEFKYKNLNH</sequence>
<gene>
    <name evidence="1" type="ORF">COO20_25625</name>
</gene>
<organism evidence="1 2">
    <name type="scientific">Thalassospira marina</name>
    <dbReference type="NCBI Taxonomy" id="2048283"/>
    <lineage>
        <taxon>Bacteria</taxon>
        <taxon>Pseudomonadati</taxon>
        <taxon>Pseudomonadota</taxon>
        <taxon>Alphaproteobacteria</taxon>
        <taxon>Rhodospirillales</taxon>
        <taxon>Thalassospiraceae</taxon>
        <taxon>Thalassospira</taxon>
    </lineage>
</organism>
<name>A0A2N3KB00_9PROT</name>
<evidence type="ECO:0000313" key="1">
    <source>
        <dbReference type="EMBL" id="PKR47727.1"/>
    </source>
</evidence>
<comment type="caution">
    <text evidence="1">The sequence shown here is derived from an EMBL/GenBank/DDBJ whole genome shotgun (WGS) entry which is preliminary data.</text>
</comment>
<dbReference type="Proteomes" id="UP000233597">
    <property type="component" value="Unassembled WGS sequence"/>
</dbReference>
<dbReference type="RefSeq" id="WP_101271783.1">
    <property type="nucleotide sequence ID" value="NZ_NWTK01000029.1"/>
</dbReference>
<protein>
    <submittedName>
        <fullName evidence="1">Uncharacterized protein</fullName>
    </submittedName>
</protein>
<reference evidence="1 2" key="1">
    <citation type="submission" date="2017-09" db="EMBL/GenBank/DDBJ databases">
        <title>Biodiversity and function of Thalassospira species in the particle-attached aromatic-hydrocarbon-degrading consortia from the surface seawater of the South China Sea.</title>
        <authorList>
            <person name="Dong C."/>
            <person name="Liu R."/>
            <person name="Shao Z."/>
        </authorList>
    </citation>
    <scope>NUCLEOTIDE SEQUENCE [LARGE SCALE GENOMIC DNA]</scope>
    <source>
        <strain evidence="1 2">CSC1P2</strain>
    </source>
</reference>
<evidence type="ECO:0000313" key="2">
    <source>
        <dbReference type="Proteomes" id="UP000233597"/>
    </source>
</evidence>
<dbReference type="EMBL" id="NWTK01000029">
    <property type="protein sequence ID" value="PKR47727.1"/>
    <property type="molecule type" value="Genomic_DNA"/>
</dbReference>
<dbReference type="AlphaFoldDB" id="A0A2N3KB00"/>
<dbReference type="OrthoDB" id="9808492at2"/>
<accession>A0A2N3KB00</accession>